<dbReference type="GO" id="GO:0039693">
    <property type="term" value="P:viral DNA genome replication"/>
    <property type="evidence" value="ECO:0007669"/>
    <property type="project" value="UniProtKB-KW"/>
</dbReference>
<feature type="domain" description="DNA-directed DNA polymerase family A palm" evidence="3">
    <location>
        <begin position="358"/>
        <end position="549"/>
    </location>
</feature>
<dbReference type="GO" id="GO:0006261">
    <property type="term" value="P:DNA-templated DNA replication"/>
    <property type="evidence" value="ECO:0007669"/>
    <property type="project" value="InterPro"/>
</dbReference>
<dbReference type="PANTHER" id="PTHR10133:SF27">
    <property type="entry name" value="DNA POLYMERASE NU"/>
    <property type="match status" value="1"/>
</dbReference>
<evidence type="ECO:0000256" key="1">
    <source>
        <dbReference type="ARBA" id="ARBA00022705"/>
    </source>
</evidence>
<dbReference type="SMART" id="SM00482">
    <property type="entry name" value="POLAc"/>
    <property type="match status" value="1"/>
</dbReference>
<proteinExistence type="predicted"/>
<accession>B4X9B0</accession>
<dbReference type="InterPro" id="IPR043502">
    <property type="entry name" value="DNA/RNA_pol_sf"/>
</dbReference>
<gene>
    <name evidence="4" type="primary">pol</name>
</gene>
<dbReference type="EMBL" id="EF535234">
    <property type="protein sequence ID" value="ABU50235.1"/>
    <property type="molecule type" value="Genomic_DNA"/>
</dbReference>
<dbReference type="SUPFAM" id="SSF56672">
    <property type="entry name" value="DNA/RNA polymerases"/>
    <property type="match status" value="1"/>
</dbReference>
<dbReference type="Gene3D" id="3.30.420.10">
    <property type="entry name" value="Ribonuclease H-like superfamily/Ribonuclease H"/>
    <property type="match status" value="1"/>
</dbReference>
<dbReference type="Gene3D" id="1.20.1060.10">
    <property type="entry name" value="Taq DNA Polymerase, Chain T, domain 4"/>
    <property type="match status" value="1"/>
</dbReference>
<sequence>MRLAFDIETDGLLRNLTKIHCIVAQDLDTNEVYKFDGTGDHPSIREGLALLKDADELWGHNIIGYDFEAIKEVFPRWNYSSTVYDTLILSRLFFTDLLDRDFRSRPANMPAQLYGRHSLEAWGHRLSVHKSEFGKSLSGDWSTYSPEMLDYCARDVVVSVSLARLFTAKVAEYRDCISTEHRLATIMAWQESEGFPFDVAKAERLEGQLRSELLKLSEQMRETFPYVDGGSFTPRTNNGPRGYVKGAAMCRLKEFNPTSRQHIAWAFATFRDWEPKELTDTGKPKIDETTLLEYGTDEAKTFARILELQKHLGQLSEGANAWLKKVESDGRIHHSCVLNTNTGRQAHMKPNLAQVPSGHEYRELFHPGANRSQVGADASGLELRCLGHYLARFDGGKFAKEVVQGDIHTALAEIYGTDRKSGKGVTYCLIYGGGDSKLGLTAGASKAQAVKKGKEIRSRIMANLDGFAALNAAVQERAKSGVLKGLDGRPIRLQGKNHAALNYLLQSAGAVICKLWLLRSYELLDEAGIDYFPMAFVHDEVHISVAPSQAEQAGQLIQIAMKDVEHQIKFRCALDSEYQIGNSWADCH</sequence>
<reference evidence="4" key="1">
    <citation type="submission" date="2007-04" db="EMBL/GenBank/DDBJ databases">
        <title>Prevalence of highly host-specific cyanophages in the estuarine environment.</title>
        <authorList>
            <person name="Wang K."/>
            <person name="Chen F."/>
        </authorList>
    </citation>
    <scope>NUCLEOTIDE SEQUENCE</scope>
</reference>
<evidence type="ECO:0000256" key="2">
    <source>
        <dbReference type="ARBA" id="ARBA00023109"/>
    </source>
</evidence>
<evidence type="ECO:0000259" key="3">
    <source>
        <dbReference type="SMART" id="SM00482"/>
    </source>
</evidence>
<protein>
    <submittedName>
        <fullName evidence="4">DNA polymerase</fullName>
    </submittedName>
</protein>
<organism evidence="4">
    <name type="scientific">Synechococcus phage S-CBP42</name>
    <dbReference type="NCBI Taxonomy" id="461711"/>
    <lineage>
        <taxon>Viruses</taxon>
        <taxon>Duplodnaviria</taxon>
        <taxon>Heunggongvirae</taxon>
        <taxon>Uroviricota</taxon>
        <taxon>Caudoviricetes</taxon>
        <taxon>Autographivirales</taxon>
        <taxon>Aegirvirus</taxon>
        <taxon>Aegirvirus SCBP42</taxon>
    </lineage>
</organism>
<dbReference type="Pfam" id="PF00476">
    <property type="entry name" value="DNA_pol_A"/>
    <property type="match status" value="1"/>
</dbReference>
<evidence type="ECO:0000313" key="4">
    <source>
        <dbReference type="EMBL" id="ABU50235.1"/>
    </source>
</evidence>
<dbReference type="InterPro" id="IPR036397">
    <property type="entry name" value="RNaseH_sf"/>
</dbReference>
<dbReference type="GO" id="GO:0006302">
    <property type="term" value="P:double-strand break repair"/>
    <property type="evidence" value="ECO:0007669"/>
    <property type="project" value="TreeGrafter"/>
</dbReference>
<dbReference type="SUPFAM" id="SSF53098">
    <property type="entry name" value="Ribonuclease H-like"/>
    <property type="match status" value="1"/>
</dbReference>
<dbReference type="InterPro" id="IPR001098">
    <property type="entry name" value="DNA-dir_DNA_pol_A_palm_dom"/>
</dbReference>
<dbReference type="Gene3D" id="3.30.70.370">
    <property type="match status" value="2"/>
</dbReference>
<dbReference type="InterPro" id="IPR002298">
    <property type="entry name" value="DNA_polymerase_A"/>
</dbReference>
<dbReference type="InterPro" id="IPR012337">
    <property type="entry name" value="RNaseH-like_sf"/>
</dbReference>
<dbReference type="PANTHER" id="PTHR10133">
    <property type="entry name" value="DNA POLYMERASE I"/>
    <property type="match status" value="1"/>
</dbReference>
<name>B4X9B0_9CAUD</name>
<keyword evidence="2" id="KW-1194">Viral DNA replication</keyword>
<dbReference type="GO" id="GO:0003677">
    <property type="term" value="F:DNA binding"/>
    <property type="evidence" value="ECO:0007669"/>
    <property type="project" value="InterPro"/>
</dbReference>
<dbReference type="GO" id="GO:0003887">
    <property type="term" value="F:DNA-directed DNA polymerase activity"/>
    <property type="evidence" value="ECO:0007669"/>
    <property type="project" value="InterPro"/>
</dbReference>
<keyword evidence="1" id="KW-0235">DNA replication</keyword>